<dbReference type="AlphaFoldDB" id="N1UAE3"/>
<gene>
    <name evidence="1" type="ORF">LEP1GSC043_0469</name>
</gene>
<dbReference type="Proteomes" id="UP000012249">
    <property type="component" value="Unassembled WGS sequence"/>
</dbReference>
<name>N1UAE3_9LEPT</name>
<sequence length="127" mass="14769">MFEIDSEFTLEQDIKSRVYHPIEIAGVPTIGKSLFVKSMALVFVSENSFYRFFFTRRGTQTMTHPLRGLQIGSRYCDLKNYAKDLSNHYVDQNKPKRNFFGVIAFNKKGSENKPISRIKARQNKNSH</sequence>
<dbReference type="EMBL" id="AHMI02000105">
    <property type="protein sequence ID" value="EMY15211.1"/>
    <property type="molecule type" value="Genomic_DNA"/>
</dbReference>
<protein>
    <submittedName>
        <fullName evidence="1">Uncharacterized protein</fullName>
    </submittedName>
</protein>
<organism evidence="1 2">
    <name type="scientific">Leptospira weilii str. Ecochallenge</name>
    <dbReference type="NCBI Taxonomy" id="1049986"/>
    <lineage>
        <taxon>Bacteria</taxon>
        <taxon>Pseudomonadati</taxon>
        <taxon>Spirochaetota</taxon>
        <taxon>Spirochaetia</taxon>
        <taxon>Leptospirales</taxon>
        <taxon>Leptospiraceae</taxon>
        <taxon>Leptospira</taxon>
    </lineage>
</organism>
<evidence type="ECO:0000313" key="1">
    <source>
        <dbReference type="EMBL" id="EMY15211.1"/>
    </source>
</evidence>
<comment type="caution">
    <text evidence="1">The sequence shown here is derived from an EMBL/GenBank/DDBJ whole genome shotgun (WGS) entry which is preliminary data.</text>
</comment>
<evidence type="ECO:0000313" key="2">
    <source>
        <dbReference type="Proteomes" id="UP000012249"/>
    </source>
</evidence>
<reference evidence="1 2" key="1">
    <citation type="submission" date="2013-02" db="EMBL/GenBank/DDBJ databases">
        <authorList>
            <person name="Harkins D.M."/>
            <person name="Durkin A.S."/>
            <person name="Brinkac L.M."/>
            <person name="Haft D.H."/>
            <person name="Selengut J.D."/>
            <person name="Sanka R."/>
            <person name="DePew J."/>
            <person name="Purushe J."/>
            <person name="Haake D.A."/>
            <person name="Matsunaga J."/>
            <person name="Vinetz J.M."/>
            <person name="Sutton G.G."/>
            <person name="Nierman W.C."/>
            <person name="Fouts D.E."/>
        </authorList>
    </citation>
    <scope>NUCLEOTIDE SEQUENCE [LARGE SCALE GENOMIC DNA]</scope>
    <source>
        <strain evidence="1 2">Ecochallenge</strain>
    </source>
</reference>
<accession>N1UAE3</accession>
<proteinExistence type="predicted"/>